<proteinExistence type="predicted"/>
<dbReference type="STRING" id="1702214.AL399_00585"/>
<dbReference type="NCBIfam" id="NF038262">
    <property type="entry name" value="SiaB_fam_kinase"/>
    <property type="match status" value="1"/>
</dbReference>
<dbReference type="InterPro" id="IPR046239">
    <property type="entry name" value="DUF6272"/>
</dbReference>
<organism evidence="1 2">
    <name type="scientific">Candidatus [Bacteroides] periocalifornicus</name>
    <dbReference type="NCBI Taxonomy" id="1702214"/>
    <lineage>
        <taxon>Bacteria</taxon>
        <taxon>Pseudomonadati</taxon>
        <taxon>Bacteroidota</taxon>
    </lineage>
</organism>
<name>A0A0Q4B9Q5_9BACT</name>
<dbReference type="EMBL" id="LIIK01000002">
    <property type="protein sequence ID" value="KQM09645.1"/>
    <property type="molecule type" value="Genomic_DNA"/>
</dbReference>
<keyword evidence="2" id="KW-1185">Reference proteome</keyword>
<gene>
    <name evidence="1" type="ORF">AL399_00585</name>
</gene>
<protein>
    <submittedName>
        <fullName evidence="1">Uncharacterized protein</fullName>
    </submittedName>
</protein>
<sequence length="191" mass="21888">MEQRQLSGFLEYVYEMYASMRAHEVTLVYEGEITHQLTKAFTSLAELDMAKSDEDGAVQKKVFHVMVECLQNISRYAEAAQTEDHHYSGRGLFMVCRGEDSYHVISGNLIENERVEALRETLELINSLDKEGLKELYKRQITGGSISQKGGAGLGFIDIARKTGRKLEYKFRQVDADRQFFMLTSTIERKQ</sequence>
<accession>A0A0Q4B9Q5</accession>
<evidence type="ECO:0000313" key="2">
    <source>
        <dbReference type="Proteomes" id="UP000054172"/>
    </source>
</evidence>
<reference evidence="1" key="1">
    <citation type="submission" date="2015-08" db="EMBL/GenBank/DDBJ databases">
        <title>Candidatus Bacteriodes Periocalifornicus.</title>
        <authorList>
            <person name="McLean J.S."/>
            <person name="Kelley S."/>
        </authorList>
    </citation>
    <scope>NUCLEOTIDE SEQUENCE [LARGE SCALE GENOMIC DNA]</scope>
    <source>
        <strain evidence="1">12B</strain>
    </source>
</reference>
<evidence type="ECO:0000313" key="1">
    <source>
        <dbReference type="EMBL" id="KQM09645.1"/>
    </source>
</evidence>
<comment type="caution">
    <text evidence="1">The sequence shown here is derived from an EMBL/GenBank/DDBJ whole genome shotgun (WGS) entry which is preliminary data.</text>
</comment>
<dbReference type="Proteomes" id="UP000054172">
    <property type="component" value="Unassembled WGS sequence"/>
</dbReference>
<dbReference type="PATRIC" id="fig|1702214.3.peg.755"/>
<dbReference type="Pfam" id="PF19788">
    <property type="entry name" value="DUF6272"/>
    <property type="match status" value="1"/>
</dbReference>
<dbReference type="AlphaFoldDB" id="A0A0Q4B9Q5"/>